<dbReference type="Proteomes" id="UP000053144">
    <property type="component" value="Chromosome 10"/>
</dbReference>
<dbReference type="EMBL" id="CM003380">
    <property type="protein sequence ID" value="KOM55966.1"/>
    <property type="molecule type" value="Genomic_DNA"/>
</dbReference>
<feature type="compositionally biased region" description="Basic residues" evidence="1">
    <location>
        <begin position="382"/>
        <end position="402"/>
    </location>
</feature>
<feature type="region of interest" description="Disordered" evidence="1">
    <location>
        <begin position="511"/>
        <end position="552"/>
    </location>
</feature>
<feature type="compositionally biased region" description="Basic and acidic residues" evidence="1">
    <location>
        <begin position="292"/>
        <end position="308"/>
    </location>
</feature>
<feature type="compositionally biased region" description="Basic residues" evidence="1">
    <location>
        <begin position="119"/>
        <end position="138"/>
    </location>
</feature>
<feature type="region of interest" description="Disordered" evidence="1">
    <location>
        <begin position="110"/>
        <end position="194"/>
    </location>
</feature>
<dbReference type="AlphaFoldDB" id="A0A0L9VLQ1"/>
<dbReference type="Gramene" id="KOM55966">
    <property type="protein sequence ID" value="KOM55966"/>
    <property type="gene ID" value="LR48_Vigan10g185800"/>
</dbReference>
<feature type="compositionally biased region" description="Basic and acidic residues" evidence="1">
    <location>
        <begin position="443"/>
        <end position="461"/>
    </location>
</feature>
<feature type="compositionally biased region" description="Pro residues" evidence="1">
    <location>
        <begin position="262"/>
        <end position="272"/>
    </location>
</feature>
<accession>A0A0L9VLQ1</accession>
<feature type="region of interest" description="Disordered" evidence="1">
    <location>
        <begin position="334"/>
        <end position="461"/>
    </location>
</feature>
<sequence>MWSVRQCGASANVERPPVWSVRQCGTSAQGWHVRPMWSVRQCGASASVERPPKWSVRQYGASASVERPPKWSVRPMRSVRQCGKSAQCGASAQCGTSAQELDVRPRSRTFAQGLDVRPRIGRPPKQRIVRPRAGRPPRIKVLLGRSQAPKRYPAPSPTGRVEQRQGEGGRPPSLELKAKDHPPGGKDARPAWCRERASGLEDVRPVWSTEQSSILVPPASEACFDSWDPAESIRPFPTFVIAHPPGSSVRHQSSARSSSPSARPPSTVPAPSPTGRVEQRQGEGGRPPSLELKAKDHPPGGKDARPAWCRERVSGLEGVRPVWSTERSSILVPPASNRQRWRQSERPSALPNSKLVKKSVPTRTTLSLVGRRSEGPSTPLGRARKRKTVRPIKTKLVKKSIPKRTTLSLVGQKDRPPQYPAPSPTGRVEQRQGEGGRPPSLELKAKDHPPGGKDARPAWCRERASGLEDVRPVWSTEQSSILVPPASEACFDSWDPAESIRPFPTFVIAHPPGSSVCHQSSARSSSSSARPPSTVNSCVFTGSARTPSKQRI</sequence>
<gene>
    <name evidence="2" type="ORF">LR48_Vigan10g185800</name>
</gene>
<reference evidence="3" key="1">
    <citation type="journal article" date="2015" name="Proc. Natl. Acad. Sci. U.S.A.">
        <title>Genome sequencing of adzuki bean (Vigna angularis) provides insight into high starch and low fat accumulation and domestication.</title>
        <authorList>
            <person name="Yang K."/>
            <person name="Tian Z."/>
            <person name="Chen C."/>
            <person name="Luo L."/>
            <person name="Zhao B."/>
            <person name="Wang Z."/>
            <person name="Yu L."/>
            <person name="Li Y."/>
            <person name="Sun Y."/>
            <person name="Li W."/>
            <person name="Chen Y."/>
            <person name="Li Y."/>
            <person name="Zhang Y."/>
            <person name="Ai D."/>
            <person name="Zhao J."/>
            <person name="Shang C."/>
            <person name="Ma Y."/>
            <person name="Wu B."/>
            <person name="Wang M."/>
            <person name="Gao L."/>
            <person name="Sun D."/>
            <person name="Zhang P."/>
            <person name="Guo F."/>
            <person name="Wang W."/>
            <person name="Li Y."/>
            <person name="Wang J."/>
            <person name="Varshney R.K."/>
            <person name="Wang J."/>
            <person name="Ling H.Q."/>
            <person name="Wan P."/>
        </authorList>
    </citation>
    <scope>NUCLEOTIDE SEQUENCE</scope>
    <source>
        <strain evidence="3">cv. Jingnong 6</strain>
    </source>
</reference>
<feature type="region of interest" description="Disordered" evidence="1">
    <location>
        <begin position="237"/>
        <end position="308"/>
    </location>
</feature>
<feature type="compositionally biased region" description="Low complexity" evidence="1">
    <location>
        <begin position="247"/>
        <end position="261"/>
    </location>
</feature>
<name>A0A0L9VLQ1_PHAAN</name>
<evidence type="ECO:0000313" key="2">
    <source>
        <dbReference type="EMBL" id="KOM55966.1"/>
    </source>
</evidence>
<feature type="compositionally biased region" description="Basic and acidic residues" evidence="1">
    <location>
        <begin position="176"/>
        <end position="194"/>
    </location>
</feature>
<feature type="compositionally biased region" description="Polar residues" evidence="1">
    <location>
        <begin position="534"/>
        <end position="552"/>
    </location>
</feature>
<proteinExistence type="predicted"/>
<organism evidence="2 3">
    <name type="scientific">Phaseolus angularis</name>
    <name type="common">Azuki bean</name>
    <name type="synonym">Vigna angularis</name>
    <dbReference type="NCBI Taxonomy" id="3914"/>
    <lineage>
        <taxon>Eukaryota</taxon>
        <taxon>Viridiplantae</taxon>
        <taxon>Streptophyta</taxon>
        <taxon>Embryophyta</taxon>
        <taxon>Tracheophyta</taxon>
        <taxon>Spermatophyta</taxon>
        <taxon>Magnoliopsida</taxon>
        <taxon>eudicotyledons</taxon>
        <taxon>Gunneridae</taxon>
        <taxon>Pentapetalae</taxon>
        <taxon>rosids</taxon>
        <taxon>fabids</taxon>
        <taxon>Fabales</taxon>
        <taxon>Fabaceae</taxon>
        <taxon>Papilionoideae</taxon>
        <taxon>50 kb inversion clade</taxon>
        <taxon>NPAAA clade</taxon>
        <taxon>indigoferoid/millettioid clade</taxon>
        <taxon>Phaseoleae</taxon>
        <taxon>Vigna</taxon>
    </lineage>
</organism>
<evidence type="ECO:0000256" key="1">
    <source>
        <dbReference type="SAM" id="MobiDB-lite"/>
    </source>
</evidence>
<feature type="compositionally biased region" description="Low complexity" evidence="1">
    <location>
        <begin position="520"/>
        <end position="533"/>
    </location>
</feature>
<protein>
    <submittedName>
        <fullName evidence="2">Uncharacterized protein</fullName>
    </submittedName>
</protein>
<evidence type="ECO:0000313" key="3">
    <source>
        <dbReference type="Proteomes" id="UP000053144"/>
    </source>
</evidence>